<dbReference type="RefSeq" id="WP_229026023.1">
    <property type="nucleotide sequence ID" value="NZ_JADMLJ010000008.1"/>
</dbReference>
<reference evidence="2" key="1">
    <citation type="submission" date="2022-07" db="EMBL/GenBank/DDBJ databases">
        <title>Genome-based characterization of novel serogroup A variants of Pasteurella multocida.</title>
        <authorList>
            <person name="Prajapati A."/>
            <person name="Yogisharadhya R."/>
            <person name="Mohanty N."/>
            <person name="Chanda M."/>
            <person name="Mendem S.K."/>
            <person name="Siddaramappa S."/>
            <person name="Shivachandra S.B."/>
        </authorList>
    </citation>
    <scope>NUCLEOTIDE SEQUENCE</scope>
    <source>
        <strain evidence="2">NIVEDIPm19</strain>
    </source>
</reference>
<dbReference type="Pfam" id="PF14301">
    <property type="entry name" value="DUF4376"/>
    <property type="match status" value="1"/>
</dbReference>
<evidence type="ECO:0000313" key="2">
    <source>
        <dbReference type="EMBL" id="MDA5623966.1"/>
    </source>
</evidence>
<evidence type="ECO:0000259" key="1">
    <source>
        <dbReference type="Pfam" id="PF14301"/>
    </source>
</evidence>
<accession>A0A9X3UVC2</accession>
<dbReference type="Proteomes" id="UP001145481">
    <property type="component" value="Unassembled WGS sequence"/>
</dbReference>
<dbReference type="AlphaFoldDB" id="A0A9X3UVC2"/>
<feature type="domain" description="DUF4376" evidence="1">
    <location>
        <begin position="85"/>
        <end position="192"/>
    </location>
</feature>
<sequence length="201" mass="23120">MYFFDEKTNGFYIEGLHVITEDMTLISEQHYKQLIEGQSQGKQIVVNKHGKPILADSQPTQYHEWDGEKWAISAEKQAEIKLLQQEKMREKINALRDEKINGGVYVPELGKWFDSDARAESSLNSVKSTFDLLGDMEITWICADNTPVQINKEKLILVWKAIMQAQQQNHANALHHKAEMMKAENPLNYDYSAGWTEVYGS</sequence>
<organism evidence="2 3">
    <name type="scientific">Pasteurella multocida</name>
    <dbReference type="NCBI Taxonomy" id="747"/>
    <lineage>
        <taxon>Bacteria</taxon>
        <taxon>Pseudomonadati</taxon>
        <taxon>Pseudomonadota</taxon>
        <taxon>Gammaproteobacteria</taxon>
        <taxon>Pasteurellales</taxon>
        <taxon>Pasteurellaceae</taxon>
        <taxon>Pasteurella</taxon>
    </lineage>
</organism>
<proteinExistence type="predicted"/>
<dbReference type="InterPro" id="IPR025484">
    <property type="entry name" value="DUF4376"/>
</dbReference>
<dbReference type="EMBL" id="JANJHC010000030">
    <property type="protein sequence ID" value="MDA5623966.1"/>
    <property type="molecule type" value="Genomic_DNA"/>
</dbReference>
<comment type="caution">
    <text evidence="2">The sequence shown here is derived from an EMBL/GenBank/DDBJ whole genome shotgun (WGS) entry which is preliminary data.</text>
</comment>
<gene>
    <name evidence="2" type="ORF">NM948_10525</name>
</gene>
<protein>
    <submittedName>
        <fullName evidence="2">DUF4376 domain-containing protein</fullName>
    </submittedName>
</protein>
<evidence type="ECO:0000313" key="3">
    <source>
        <dbReference type="Proteomes" id="UP001145481"/>
    </source>
</evidence>
<name>A0A9X3UVC2_PASMD</name>